<proteinExistence type="predicted"/>
<evidence type="ECO:0000313" key="2">
    <source>
        <dbReference type="Proteomes" id="UP000756387"/>
    </source>
</evidence>
<comment type="caution">
    <text evidence="1">The sequence shown here is derived from an EMBL/GenBank/DDBJ whole genome shotgun (WGS) entry which is preliminary data.</text>
</comment>
<sequence length="174" mass="18251">MNDVQRGRRVVVVPPAPALSRAYASLTDPLPELRRAVTDAVAWLHGDVRVLADDDRARALADELLGRPGVDAGRDVLVMANGSARRSEKAPGHLDPRAAEFDAQLEALLAAGDLAGLAGVAEADAELAHALLACGLAGFALLHAEGVTVTNVEIDHAGDPFGVMYWVVRFQCGS</sequence>
<dbReference type="Proteomes" id="UP000756387">
    <property type="component" value="Unassembled WGS sequence"/>
</dbReference>
<dbReference type="RefSeq" id="WP_193638118.1">
    <property type="nucleotide sequence ID" value="NZ_JADCSA010000007.1"/>
</dbReference>
<reference evidence="1 2" key="1">
    <citation type="submission" date="2020-10" db="EMBL/GenBank/DDBJ databases">
        <title>Nocardioides sp. isolated from sludge.</title>
        <authorList>
            <person name="Zhang X."/>
        </authorList>
    </citation>
    <scope>NUCLEOTIDE SEQUENCE [LARGE SCALE GENOMIC DNA]</scope>
    <source>
        <strain evidence="1 2">Y6</strain>
    </source>
</reference>
<accession>A0ABR9RTC5</accession>
<name>A0ABR9RTC5_9ACTN</name>
<dbReference type="Gene3D" id="3.40.830.10">
    <property type="entry name" value="LigB-like"/>
    <property type="match status" value="1"/>
</dbReference>
<dbReference type="EMBL" id="JADCSA010000007">
    <property type="protein sequence ID" value="MBE7324783.1"/>
    <property type="molecule type" value="Genomic_DNA"/>
</dbReference>
<keyword evidence="2" id="KW-1185">Reference proteome</keyword>
<organism evidence="1 2">
    <name type="scientific">Nocardioides malaquae</name>
    <dbReference type="NCBI Taxonomy" id="2773426"/>
    <lineage>
        <taxon>Bacteria</taxon>
        <taxon>Bacillati</taxon>
        <taxon>Actinomycetota</taxon>
        <taxon>Actinomycetes</taxon>
        <taxon>Propionibacteriales</taxon>
        <taxon>Nocardioidaceae</taxon>
        <taxon>Nocardioides</taxon>
    </lineage>
</organism>
<evidence type="ECO:0000313" key="1">
    <source>
        <dbReference type="EMBL" id="MBE7324783.1"/>
    </source>
</evidence>
<protein>
    <submittedName>
        <fullName evidence="1">Uncharacterized protein</fullName>
    </submittedName>
</protein>
<gene>
    <name evidence="1" type="ORF">IEQ44_08965</name>
</gene>